<dbReference type="PROSITE" id="PS00792">
    <property type="entry name" value="DHPS_1"/>
    <property type="match status" value="1"/>
</dbReference>
<evidence type="ECO:0000256" key="8">
    <source>
        <dbReference type="ARBA" id="ARBA00022909"/>
    </source>
</evidence>
<dbReference type="Gene3D" id="3.20.20.20">
    <property type="entry name" value="Dihydropteroate synthase-like"/>
    <property type="match status" value="1"/>
</dbReference>
<dbReference type="UniPathway" id="UPA00077">
    <property type="reaction ID" value="UER00156"/>
</dbReference>
<dbReference type="PROSITE" id="PS50972">
    <property type="entry name" value="PTERIN_BINDING"/>
    <property type="match status" value="1"/>
</dbReference>
<dbReference type="HOGENOM" id="CLU_008023_0_2_6"/>
<keyword evidence="8 9" id="KW-0289">Folate biosynthesis</keyword>
<keyword evidence="7 9" id="KW-0460">Magnesium</keyword>
<dbReference type="InterPro" id="IPR006390">
    <property type="entry name" value="DHP_synth_dom"/>
</dbReference>
<dbReference type="EMBL" id="CP003350">
    <property type="protein sequence ID" value="AFC86381.1"/>
    <property type="molecule type" value="Genomic_DNA"/>
</dbReference>
<evidence type="ECO:0000256" key="9">
    <source>
        <dbReference type="RuleBase" id="RU361205"/>
    </source>
</evidence>
<dbReference type="InterPro" id="IPR011005">
    <property type="entry name" value="Dihydropteroate_synth-like_sf"/>
</dbReference>
<reference evidence="11" key="1">
    <citation type="submission" date="2012-02" db="EMBL/GenBank/DDBJ databases">
        <title>The complete genome of Frateuria aurantia DSM 6220.</title>
        <authorList>
            <consortium name="US DOE Joint Genome Institute (JGI-PGF)"/>
            <person name="Lucas S."/>
            <person name="Copeland A."/>
            <person name="Lapidus A."/>
            <person name="Glavina del Rio T."/>
            <person name="Dalin E."/>
            <person name="Tice H."/>
            <person name="Bruce D."/>
            <person name="Goodwin L."/>
            <person name="Pitluck S."/>
            <person name="Peters L."/>
            <person name="Ovchinnikova G."/>
            <person name="Teshima H."/>
            <person name="Kyrpides N."/>
            <person name="Mavromatis K."/>
            <person name="Ivanova N."/>
            <person name="Brettin T."/>
            <person name="Detter J.C."/>
            <person name="Han C."/>
            <person name="Larimer F."/>
            <person name="Land M."/>
            <person name="Hauser L."/>
            <person name="Markowitz V."/>
            <person name="Cheng J.-F."/>
            <person name="Hugenholtz P."/>
            <person name="Woyke T."/>
            <person name="Wu D."/>
            <person name="Brambilla E."/>
            <person name="Klenk H.-P."/>
            <person name="Eisen J.A."/>
        </authorList>
    </citation>
    <scope>NUCLEOTIDE SEQUENCE</scope>
    <source>
        <strain evidence="11">DSM 6220</strain>
    </source>
</reference>
<keyword evidence="5 9" id="KW-0808">Transferase</keyword>
<feature type="domain" description="Pterin-binding" evidence="10">
    <location>
        <begin position="24"/>
        <end position="277"/>
    </location>
</feature>
<dbReference type="SUPFAM" id="SSF51717">
    <property type="entry name" value="Dihydropteroate synthetase-like"/>
    <property type="match status" value="1"/>
</dbReference>
<dbReference type="NCBIfam" id="TIGR01496">
    <property type="entry name" value="DHPS"/>
    <property type="match status" value="1"/>
</dbReference>
<dbReference type="GO" id="GO:0004156">
    <property type="term" value="F:dihydropteroate synthase activity"/>
    <property type="evidence" value="ECO:0007669"/>
    <property type="project" value="UniProtKB-EC"/>
</dbReference>
<proteinExistence type="inferred from homology"/>
<dbReference type="GO" id="GO:0046656">
    <property type="term" value="P:folic acid biosynthetic process"/>
    <property type="evidence" value="ECO:0007669"/>
    <property type="project" value="UniProtKB-KW"/>
</dbReference>
<keyword evidence="6 9" id="KW-0479">Metal-binding</keyword>
<dbReference type="EC" id="2.5.1.15" evidence="4 9"/>
<evidence type="ECO:0000313" key="12">
    <source>
        <dbReference type="Proteomes" id="UP000005234"/>
    </source>
</evidence>
<dbReference type="AlphaFoldDB" id="H8L1X0"/>
<name>H8L1X0_FRAAD</name>
<dbReference type="CDD" id="cd00739">
    <property type="entry name" value="DHPS"/>
    <property type="match status" value="1"/>
</dbReference>
<dbReference type="PANTHER" id="PTHR20941">
    <property type="entry name" value="FOLATE SYNTHESIS PROTEINS"/>
    <property type="match status" value="1"/>
</dbReference>
<dbReference type="GO" id="GO:0005829">
    <property type="term" value="C:cytosol"/>
    <property type="evidence" value="ECO:0007669"/>
    <property type="project" value="TreeGrafter"/>
</dbReference>
<evidence type="ECO:0000256" key="4">
    <source>
        <dbReference type="ARBA" id="ARBA00012458"/>
    </source>
</evidence>
<gene>
    <name evidence="11" type="ordered locus">Fraau_1996</name>
</gene>
<evidence type="ECO:0000313" key="11">
    <source>
        <dbReference type="EMBL" id="AFC86381.1"/>
    </source>
</evidence>
<dbReference type="InterPro" id="IPR000489">
    <property type="entry name" value="Pterin-binding_dom"/>
</dbReference>
<sequence length="305" mass="31817">MSDPAWDNSPSMDCGGRVVVLDRPCVVGIVNVTPDSFSDGGRFDSLDKAVAHGLALAEAGAGMLDIGGESTRPGAPAVSLDEELSRVIPVIEALAARCSLPLAIDTHKPEVMRAAAAAGVGMINDIYALRREGALEAVADLGLPVCIMHMQGEPGTMQQAPDYSDVVGEVQRFLAERLLACEFAGIDKRKVLVDPGFGFGKSVEHNLQLLSHLQQFQDMAGGLYVGLSRKSVLGAVTGRAAPAQRAAASVAAALIAAQRGARWIRVHDVAETVDALAVWAAVAGHDRAAASVSTRPAAPVWPDDD</sequence>
<comment type="similarity">
    <text evidence="9">Belongs to the DHPS family.</text>
</comment>
<comment type="cofactor">
    <cofactor evidence="2 9">
        <name>Mg(2+)</name>
        <dbReference type="ChEBI" id="CHEBI:18420"/>
    </cofactor>
</comment>
<dbReference type="PANTHER" id="PTHR20941:SF1">
    <property type="entry name" value="FOLIC ACID SYNTHESIS PROTEIN FOL1"/>
    <property type="match status" value="1"/>
</dbReference>
<dbReference type="InterPro" id="IPR045031">
    <property type="entry name" value="DHP_synth-like"/>
</dbReference>
<dbReference type="PROSITE" id="PS00793">
    <property type="entry name" value="DHPS_2"/>
    <property type="match status" value="1"/>
</dbReference>
<keyword evidence="12" id="KW-1185">Reference proteome</keyword>
<evidence type="ECO:0000256" key="2">
    <source>
        <dbReference type="ARBA" id="ARBA00001946"/>
    </source>
</evidence>
<evidence type="ECO:0000256" key="7">
    <source>
        <dbReference type="ARBA" id="ARBA00022842"/>
    </source>
</evidence>
<organism evidence="11 12">
    <name type="scientific">Frateuria aurantia (strain ATCC 33424 / DSM 6220 / KCTC 2777 / LMG 1558 / NBRC 3245 / NCIMB 13370)</name>
    <name type="common">Acetobacter aurantius</name>
    <dbReference type="NCBI Taxonomy" id="767434"/>
    <lineage>
        <taxon>Bacteria</taxon>
        <taxon>Pseudomonadati</taxon>
        <taxon>Pseudomonadota</taxon>
        <taxon>Gammaproteobacteria</taxon>
        <taxon>Lysobacterales</taxon>
        <taxon>Rhodanobacteraceae</taxon>
        <taxon>Frateuria</taxon>
    </lineage>
</organism>
<comment type="pathway">
    <text evidence="3 9">Cofactor biosynthesis; tetrahydrofolate biosynthesis; 7,8-dihydrofolate from 2-amino-4-hydroxy-6-hydroxymethyl-7,8-dihydropteridine diphosphate and 4-aminobenzoate: step 1/2.</text>
</comment>
<evidence type="ECO:0000256" key="1">
    <source>
        <dbReference type="ARBA" id="ARBA00000012"/>
    </source>
</evidence>
<dbReference type="KEGG" id="fau:Fraau_1996"/>
<evidence type="ECO:0000256" key="3">
    <source>
        <dbReference type="ARBA" id="ARBA00004763"/>
    </source>
</evidence>
<comment type="catalytic activity">
    <reaction evidence="1">
        <text>(7,8-dihydropterin-6-yl)methyl diphosphate + 4-aminobenzoate = 7,8-dihydropteroate + diphosphate</text>
        <dbReference type="Rhea" id="RHEA:19949"/>
        <dbReference type="ChEBI" id="CHEBI:17836"/>
        <dbReference type="ChEBI" id="CHEBI:17839"/>
        <dbReference type="ChEBI" id="CHEBI:33019"/>
        <dbReference type="ChEBI" id="CHEBI:72950"/>
        <dbReference type="EC" id="2.5.1.15"/>
    </reaction>
</comment>
<dbReference type="Proteomes" id="UP000005234">
    <property type="component" value="Chromosome"/>
</dbReference>
<dbReference type="Pfam" id="PF00809">
    <property type="entry name" value="Pterin_bind"/>
    <property type="match status" value="1"/>
</dbReference>
<accession>H8L1X0</accession>
<dbReference type="eggNOG" id="COG0294">
    <property type="taxonomic scope" value="Bacteria"/>
</dbReference>
<dbReference type="GO" id="GO:0046872">
    <property type="term" value="F:metal ion binding"/>
    <property type="evidence" value="ECO:0007669"/>
    <property type="project" value="UniProtKB-KW"/>
</dbReference>
<protein>
    <recommendedName>
        <fullName evidence="4 9">Dihydropteroate synthase</fullName>
        <shortName evidence="9">DHPS</shortName>
        <ecNumber evidence="4 9">2.5.1.15</ecNumber>
    </recommendedName>
    <alternativeName>
        <fullName evidence="9">Dihydropteroate pyrophosphorylase</fullName>
    </alternativeName>
</protein>
<dbReference type="STRING" id="767434.Fraau_1996"/>
<comment type="function">
    <text evidence="9">Catalyzes the condensation of para-aminobenzoate (pABA) with 6-hydroxymethyl-7,8-dihydropterin diphosphate (DHPt-PP) to form 7,8-dihydropteroate (H2Pte), the immediate precursor of folate derivatives.</text>
</comment>
<evidence type="ECO:0000259" key="10">
    <source>
        <dbReference type="PROSITE" id="PS50972"/>
    </source>
</evidence>
<dbReference type="GO" id="GO:0046654">
    <property type="term" value="P:tetrahydrofolate biosynthetic process"/>
    <property type="evidence" value="ECO:0007669"/>
    <property type="project" value="UniProtKB-UniPathway"/>
</dbReference>
<evidence type="ECO:0000256" key="6">
    <source>
        <dbReference type="ARBA" id="ARBA00022723"/>
    </source>
</evidence>
<evidence type="ECO:0000256" key="5">
    <source>
        <dbReference type="ARBA" id="ARBA00022679"/>
    </source>
</evidence>